<feature type="region of interest" description="Disordered" evidence="1">
    <location>
        <begin position="1"/>
        <end position="52"/>
    </location>
</feature>
<reference evidence="2 3" key="1">
    <citation type="journal article" date="2015" name="Genome Announc.">
        <title>Complete genome sequences for 59 burkholderia isolates, both pathogenic and near neighbor.</title>
        <authorList>
            <person name="Johnson S.L."/>
            <person name="Bishop-Lilly K.A."/>
            <person name="Ladner J.T."/>
            <person name="Daligault H.E."/>
            <person name="Davenport K.W."/>
            <person name="Jaissle J."/>
            <person name="Frey K.G."/>
            <person name="Koroleva G.I."/>
            <person name="Bruce D.C."/>
            <person name="Coyne S.R."/>
            <person name="Broomall S.M."/>
            <person name="Li P.E."/>
            <person name="Teshima H."/>
            <person name="Gibbons H.S."/>
            <person name="Palacios G.F."/>
            <person name="Rosenzweig C.N."/>
            <person name="Redden C.L."/>
            <person name="Xu Y."/>
            <person name="Minogue T.D."/>
            <person name="Chain P.S."/>
        </authorList>
    </citation>
    <scope>NUCLEOTIDE SEQUENCE [LARGE SCALE GENOMIC DNA]</scope>
    <source>
        <strain evidence="2 3">ATCC BAA-463</strain>
    </source>
</reference>
<geneLocation type="plasmid" evidence="2 3">
    <name>pBIL</name>
</geneLocation>
<gene>
    <name evidence="2" type="ORF">OI25_8001</name>
</gene>
<dbReference type="AlphaFoldDB" id="A0AAU8T4M0"/>
<dbReference type="EMBL" id="CP010024">
    <property type="protein sequence ID" value="AJZ56438.1"/>
    <property type="molecule type" value="Genomic_DNA"/>
</dbReference>
<name>A0AAU8T4M0_9BURK</name>
<dbReference type="Proteomes" id="UP000032614">
    <property type="component" value="Plasmid pBIL"/>
</dbReference>
<evidence type="ECO:0000256" key="1">
    <source>
        <dbReference type="SAM" id="MobiDB-lite"/>
    </source>
</evidence>
<evidence type="ECO:0000313" key="2">
    <source>
        <dbReference type="EMBL" id="AJZ56438.1"/>
    </source>
</evidence>
<dbReference type="KEGG" id="bfn:OI25_8001"/>
<organism evidence="2 3">
    <name type="scientific">Paraburkholderia fungorum</name>
    <dbReference type="NCBI Taxonomy" id="134537"/>
    <lineage>
        <taxon>Bacteria</taxon>
        <taxon>Pseudomonadati</taxon>
        <taxon>Pseudomonadota</taxon>
        <taxon>Betaproteobacteria</taxon>
        <taxon>Burkholderiales</taxon>
        <taxon>Burkholderiaceae</taxon>
        <taxon>Paraburkholderia</taxon>
    </lineage>
</organism>
<evidence type="ECO:0000313" key="3">
    <source>
        <dbReference type="Proteomes" id="UP000032614"/>
    </source>
</evidence>
<accession>A0AAU8T4M0</accession>
<dbReference type="RefSeq" id="WP_096335742.1">
    <property type="nucleotide sequence ID" value="NZ_CADFGE010000021.1"/>
</dbReference>
<dbReference type="InterPro" id="IPR049675">
    <property type="entry name" value="QatB"/>
</dbReference>
<protein>
    <submittedName>
        <fullName evidence="2">Uncharacterized protein</fullName>
    </submittedName>
</protein>
<dbReference type="NCBIfam" id="NF041924">
    <property type="entry name" value="QatB"/>
    <property type="match status" value="1"/>
</dbReference>
<keyword evidence="2" id="KW-0614">Plasmid</keyword>
<proteinExistence type="predicted"/>
<sequence length="282" mass="29186">MGTSKGYGGPPNSLIPSWLASSEDGEAGENGGEGGDDSDSADGTPDVAAGDGGGFAGARTAFTRFFKTDSSSALGSALASYVSGGGRAAGGGSGARRAARRMGSSRGTGARLLGVVRDFQQVGAVETLRRLDLAGMVDRPAAEVFLAMLEFLCPPGGAIDEAISRQAMLEAIGNLDETETGEFNELSGHQLQEFFLDFVVLSIEGRVIADIGARGIAMSPDIEAVESAQAQLHDFIEGCCRVHLSGLLSGLESLNNRDVDQRMNEIYEVAFSLIAEAGEDAK</sequence>